<reference evidence="2 3" key="1">
    <citation type="submission" date="2023-02" db="EMBL/GenBank/DDBJ databases">
        <title>LHISI_Scaffold_Assembly.</title>
        <authorList>
            <person name="Stuart O.P."/>
            <person name="Cleave R."/>
            <person name="Magrath M.J.L."/>
            <person name="Mikheyev A.S."/>
        </authorList>
    </citation>
    <scope>NUCLEOTIDE SEQUENCE [LARGE SCALE GENOMIC DNA]</scope>
    <source>
        <strain evidence="2">Daus_M_001</strain>
        <tissue evidence="2">Leg muscle</tissue>
    </source>
</reference>
<evidence type="ECO:0000313" key="2">
    <source>
        <dbReference type="EMBL" id="KAJ8865492.1"/>
    </source>
</evidence>
<evidence type="ECO:0000256" key="1">
    <source>
        <dbReference type="SAM" id="MobiDB-lite"/>
    </source>
</evidence>
<dbReference type="EMBL" id="JARBHB010000030">
    <property type="protein sequence ID" value="KAJ8865492.1"/>
    <property type="molecule type" value="Genomic_DNA"/>
</dbReference>
<evidence type="ECO:0000313" key="3">
    <source>
        <dbReference type="Proteomes" id="UP001159363"/>
    </source>
</evidence>
<gene>
    <name evidence="2" type="ORF">PR048_033762</name>
</gene>
<feature type="compositionally biased region" description="Gly residues" evidence="1">
    <location>
        <begin position="97"/>
        <end position="111"/>
    </location>
</feature>
<accession>A0ABQ9FZ07</accession>
<protein>
    <submittedName>
        <fullName evidence="2">Uncharacterized protein</fullName>
    </submittedName>
</protein>
<sequence length="377" mass="39625">MSEGGERWESEGEIEVALNRFRKMQFPVGGIHRLLRRGNYEALLGQGTGAQKLGGEKGDRGNGFENKGAPAIGGGGPPQGKVARTKAPRQAPPGPHPGGGGKPNAGAGTGGETPLPKKPPPEKGTEGGAFFRGGAKGLEREFQGTDLAPRARGGLGGLFAGKGGVKGAKPSWGGSSLGKLVYLVDCLCCPSLTAVLGPAPLAAESRTAAGERWEEKKLGTDSTVRGTNRSAFAASDLVAATVGRPHDKNKMFLGCALGHFSRWFSLVRCRSVTSETHHVRKGVKRWGKVEGGKSKSALKPCRDCSFPSRGESTGCCAKGKNYAERCWGQVLQYNILGCCDGITWQLKVLETGGEMQPVITKKTRNHPHDTSPAGYPQ</sequence>
<proteinExistence type="predicted"/>
<organism evidence="2 3">
    <name type="scientific">Dryococelus australis</name>
    <dbReference type="NCBI Taxonomy" id="614101"/>
    <lineage>
        <taxon>Eukaryota</taxon>
        <taxon>Metazoa</taxon>
        <taxon>Ecdysozoa</taxon>
        <taxon>Arthropoda</taxon>
        <taxon>Hexapoda</taxon>
        <taxon>Insecta</taxon>
        <taxon>Pterygota</taxon>
        <taxon>Neoptera</taxon>
        <taxon>Polyneoptera</taxon>
        <taxon>Phasmatodea</taxon>
        <taxon>Verophasmatodea</taxon>
        <taxon>Anareolatae</taxon>
        <taxon>Phasmatidae</taxon>
        <taxon>Eurycanthinae</taxon>
        <taxon>Dryococelus</taxon>
    </lineage>
</organism>
<name>A0ABQ9FZ07_9NEOP</name>
<keyword evidence="3" id="KW-1185">Reference proteome</keyword>
<dbReference type="Proteomes" id="UP001159363">
    <property type="component" value="Unassembled WGS sequence"/>
</dbReference>
<comment type="caution">
    <text evidence="2">The sequence shown here is derived from an EMBL/GenBank/DDBJ whole genome shotgun (WGS) entry which is preliminary data.</text>
</comment>
<feature type="region of interest" description="Disordered" evidence="1">
    <location>
        <begin position="48"/>
        <end position="132"/>
    </location>
</feature>